<keyword evidence="1" id="KW-1133">Transmembrane helix</keyword>
<dbReference type="EMBL" id="MHLT01000027">
    <property type="protein sequence ID" value="OGZ16629.1"/>
    <property type="molecule type" value="Genomic_DNA"/>
</dbReference>
<dbReference type="AlphaFoldDB" id="A0A1G2DSN0"/>
<evidence type="ECO:0008006" key="4">
    <source>
        <dbReference type="Google" id="ProtNLM"/>
    </source>
</evidence>
<keyword evidence="1" id="KW-0472">Membrane</keyword>
<keyword evidence="1" id="KW-0812">Transmembrane</keyword>
<comment type="caution">
    <text evidence="2">The sequence shown here is derived from an EMBL/GenBank/DDBJ whole genome shotgun (WGS) entry which is preliminary data.</text>
</comment>
<gene>
    <name evidence="2" type="ORF">A3G11_00850</name>
</gene>
<proteinExistence type="predicted"/>
<dbReference type="Proteomes" id="UP000178472">
    <property type="component" value="Unassembled WGS sequence"/>
</dbReference>
<reference evidence="2 3" key="1">
    <citation type="journal article" date="2016" name="Nat. Commun.">
        <title>Thousands of microbial genomes shed light on interconnected biogeochemical processes in an aquifer system.</title>
        <authorList>
            <person name="Anantharaman K."/>
            <person name="Brown C.T."/>
            <person name="Hug L.A."/>
            <person name="Sharon I."/>
            <person name="Castelle C.J."/>
            <person name="Probst A.J."/>
            <person name="Thomas B.C."/>
            <person name="Singh A."/>
            <person name="Wilkins M.J."/>
            <person name="Karaoz U."/>
            <person name="Brodie E.L."/>
            <person name="Williams K.H."/>
            <person name="Hubbard S.S."/>
            <person name="Banfield J.F."/>
        </authorList>
    </citation>
    <scope>NUCLEOTIDE SEQUENCE [LARGE SCALE GENOMIC DNA]</scope>
</reference>
<accession>A0A1G2DSN0</accession>
<protein>
    <recommendedName>
        <fullName evidence="4">Cell division protein FtsL</fullName>
    </recommendedName>
</protein>
<evidence type="ECO:0000313" key="3">
    <source>
        <dbReference type="Proteomes" id="UP000178472"/>
    </source>
</evidence>
<evidence type="ECO:0000256" key="1">
    <source>
        <dbReference type="SAM" id="Phobius"/>
    </source>
</evidence>
<evidence type="ECO:0000313" key="2">
    <source>
        <dbReference type="EMBL" id="OGZ16629.1"/>
    </source>
</evidence>
<name>A0A1G2DSN0_9BACT</name>
<feature type="transmembrane region" description="Helical" evidence="1">
    <location>
        <begin position="16"/>
        <end position="35"/>
    </location>
</feature>
<organism evidence="2 3">
    <name type="scientific">Candidatus Lloydbacteria bacterium RIFCSPLOWO2_12_FULL_51_9</name>
    <dbReference type="NCBI Taxonomy" id="1798669"/>
    <lineage>
        <taxon>Bacteria</taxon>
        <taxon>Candidatus Lloydiibacteriota</taxon>
    </lineage>
</organism>
<sequence length="105" mass="12295">MSLYVTRQINTPEKRIFWMLIGALLCTFLLYGYFVQLSIQAILQRSETAREVKELNVALGELESEYNTERTTLTYARARLLGFSEPEKRSFATRIQLSQRDEVIR</sequence>